<organism evidence="5 6">
    <name type="scientific">Actinomadura madurae</name>
    <dbReference type="NCBI Taxonomy" id="1993"/>
    <lineage>
        <taxon>Bacteria</taxon>
        <taxon>Bacillati</taxon>
        <taxon>Actinomycetota</taxon>
        <taxon>Actinomycetes</taxon>
        <taxon>Streptosporangiales</taxon>
        <taxon>Thermomonosporaceae</taxon>
        <taxon>Actinomadura</taxon>
    </lineage>
</organism>
<reference evidence="5 6" key="1">
    <citation type="submission" date="2016-10" db="EMBL/GenBank/DDBJ databases">
        <authorList>
            <person name="de Groot N.N."/>
        </authorList>
    </citation>
    <scope>NUCLEOTIDE SEQUENCE [LARGE SCALE GENOMIC DNA]</scope>
    <source>
        <strain evidence="5 6">DSM 43067</strain>
    </source>
</reference>
<accession>A0A1I5M3L0</accession>
<sequence>MRIVGLDTWIVSIPHPRPVTWAGVVETHWESVLLRVSTDSDVAGLAQARLHPAWSGTSPRLTAQALGRLYGPLLRGVDPLSAERTKAAVDRVRGWSPAKALLDIALADVRARHAGLPLRTYLGGWTDEVTVSALLTRGPREGCVDELAKAVDRHGFTAVKVKVGGDAREDIARIQDIRNAFGDSLSVRVDANSAYSRREALLVGDALAELGVAHFEDPCPLEPPAHRRELFRRSRVDVLVDRVVDSPAAARQVIDEGARAVSVKANRLGYANARRIVEICEDACVPCVAGLSGESAVGALASLQMCAAYRQCADIPAEESFFTMLPHDVVTTALEIRGGKALLPDSPGLGAELDLRALERFGVRHPA</sequence>
<evidence type="ECO:0000259" key="4">
    <source>
        <dbReference type="SMART" id="SM00922"/>
    </source>
</evidence>
<dbReference type="AlphaFoldDB" id="A0A1I5M3L0"/>
<dbReference type="SFLD" id="SFLDS00001">
    <property type="entry name" value="Enolase"/>
    <property type="match status" value="1"/>
</dbReference>
<dbReference type="SUPFAM" id="SSF54826">
    <property type="entry name" value="Enolase N-terminal domain-like"/>
    <property type="match status" value="1"/>
</dbReference>
<keyword evidence="2" id="KW-0479">Metal-binding</keyword>
<dbReference type="SFLD" id="SFLDG00180">
    <property type="entry name" value="muconate_cycloisomerase"/>
    <property type="match status" value="1"/>
</dbReference>
<dbReference type="Pfam" id="PF02746">
    <property type="entry name" value="MR_MLE_N"/>
    <property type="match status" value="1"/>
</dbReference>
<proteinExistence type="inferred from homology"/>
<dbReference type="GO" id="GO:0046872">
    <property type="term" value="F:metal ion binding"/>
    <property type="evidence" value="ECO:0007669"/>
    <property type="project" value="UniProtKB-KW"/>
</dbReference>
<evidence type="ECO:0000256" key="2">
    <source>
        <dbReference type="ARBA" id="ARBA00022723"/>
    </source>
</evidence>
<dbReference type="GO" id="GO:0016854">
    <property type="term" value="F:racemase and epimerase activity"/>
    <property type="evidence" value="ECO:0007669"/>
    <property type="project" value="UniProtKB-ARBA"/>
</dbReference>
<dbReference type="InterPro" id="IPR036849">
    <property type="entry name" value="Enolase-like_C_sf"/>
</dbReference>
<gene>
    <name evidence="5" type="ORF">SAMN04489713_111146</name>
</gene>
<dbReference type="InterPro" id="IPR013341">
    <property type="entry name" value="Mandelate_racemase_N_dom"/>
</dbReference>
<dbReference type="RefSeq" id="WP_075022822.1">
    <property type="nucleotide sequence ID" value="NZ_FOVH01000011.1"/>
</dbReference>
<dbReference type="InParanoid" id="A0A1I5M3L0"/>
<dbReference type="InterPro" id="IPR013342">
    <property type="entry name" value="Mandelate_racemase_C"/>
</dbReference>
<comment type="similarity">
    <text evidence="1">Belongs to the mandelate racemase/muconate lactonizing enzyme family.</text>
</comment>
<dbReference type="InterPro" id="IPR029065">
    <property type="entry name" value="Enolase_C-like"/>
</dbReference>
<dbReference type="EMBL" id="FOVH01000011">
    <property type="protein sequence ID" value="SFP04095.1"/>
    <property type="molecule type" value="Genomic_DNA"/>
</dbReference>
<dbReference type="STRING" id="1993.SAMN04489713_111146"/>
<dbReference type="eggNOG" id="COG4948">
    <property type="taxonomic scope" value="Bacteria"/>
</dbReference>
<dbReference type="PANTHER" id="PTHR48073:SF2">
    <property type="entry name" value="O-SUCCINYLBENZOATE SYNTHASE"/>
    <property type="match status" value="1"/>
</dbReference>
<dbReference type="Pfam" id="PF13378">
    <property type="entry name" value="MR_MLE_C"/>
    <property type="match status" value="1"/>
</dbReference>
<evidence type="ECO:0000256" key="3">
    <source>
        <dbReference type="ARBA" id="ARBA00023235"/>
    </source>
</evidence>
<keyword evidence="6" id="KW-1185">Reference proteome</keyword>
<dbReference type="SMART" id="SM00922">
    <property type="entry name" value="MR_MLE"/>
    <property type="match status" value="1"/>
</dbReference>
<keyword evidence="3" id="KW-0413">Isomerase</keyword>
<evidence type="ECO:0000313" key="6">
    <source>
        <dbReference type="Proteomes" id="UP000183413"/>
    </source>
</evidence>
<evidence type="ECO:0000313" key="5">
    <source>
        <dbReference type="EMBL" id="SFP04095.1"/>
    </source>
</evidence>
<dbReference type="InterPro" id="IPR029017">
    <property type="entry name" value="Enolase-like_N"/>
</dbReference>
<dbReference type="SUPFAM" id="SSF51604">
    <property type="entry name" value="Enolase C-terminal domain-like"/>
    <property type="match status" value="1"/>
</dbReference>
<feature type="domain" description="Mandelate racemase/muconate lactonizing enzyme C-terminal" evidence="4">
    <location>
        <begin position="140"/>
        <end position="237"/>
    </location>
</feature>
<name>A0A1I5M3L0_9ACTN</name>
<dbReference type="Gene3D" id="3.20.20.120">
    <property type="entry name" value="Enolase-like C-terminal domain"/>
    <property type="match status" value="1"/>
</dbReference>
<protein>
    <submittedName>
        <fullName evidence="5">L-alanine-DL-glutamate epimerase</fullName>
    </submittedName>
</protein>
<dbReference type="Proteomes" id="UP000183413">
    <property type="component" value="Unassembled WGS sequence"/>
</dbReference>
<evidence type="ECO:0000256" key="1">
    <source>
        <dbReference type="ARBA" id="ARBA00008031"/>
    </source>
</evidence>
<dbReference type="PANTHER" id="PTHR48073">
    <property type="entry name" value="O-SUCCINYLBENZOATE SYNTHASE-RELATED"/>
    <property type="match status" value="1"/>
</dbReference>
<dbReference type="Gene3D" id="3.30.390.10">
    <property type="entry name" value="Enolase-like, N-terminal domain"/>
    <property type="match status" value="1"/>
</dbReference>